<dbReference type="Pfam" id="PF00169">
    <property type="entry name" value="PH"/>
    <property type="match status" value="1"/>
</dbReference>
<evidence type="ECO:0000256" key="3">
    <source>
        <dbReference type="SAM" id="MobiDB-lite"/>
    </source>
</evidence>
<dbReference type="Proteomes" id="UP001642483">
    <property type="component" value="Unassembled WGS sequence"/>
</dbReference>
<dbReference type="PANTHER" id="PTHR23113:SF368">
    <property type="entry name" value="CELL DIVISION CONTROL PROTEIN 25"/>
    <property type="match status" value="1"/>
</dbReference>
<dbReference type="InterPro" id="IPR001849">
    <property type="entry name" value="PH_domain"/>
</dbReference>
<dbReference type="SMART" id="SM00233">
    <property type="entry name" value="PH"/>
    <property type="match status" value="1"/>
</dbReference>
<proteinExistence type="predicted"/>
<feature type="compositionally biased region" description="Basic and acidic residues" evidence="3">
    <location>
        <begin position="692"/>
        <end position="704"/>
    </location>
</feature>
<organism evidence="6 7">
    <name type="scientific">Clavelina lepadiformis</name>
    <name type="common">Light-bulb sea squirt</name>
    <name type="synonym">Ascidia lepadiformis</name>
    <dbReference type="NCBI Taxonomy" id="159417"/>
    <lineage>
        <taxon>Eukaryota</taxon>
        <taxon>Metazoa</taxon>
        <taxon>Chordata</taxon>
        <taxon>Tunicata</taxon>
        <taxon>Ascidiacea</taxon>
        <taxon>Aplousobranchia</taxon>
        <taxon>Clavelinidae</taxon>
        <taxon>Clavelina</taxon>
    </lineage>
</organism>
<evidence type="ECO:0000313" key="6">
    <source>
        <dbReference type="EMBL" id="CAK8673038.1"/>
    </source>
</evidence>
<feature type="domain" description="Ras-GEF" evidence="5">
    <location>
        <begin position="447"/>
        <end position="683"/>
    </location>
</feature>
<evidence type="ECO:0000313" key="7">
    <source>
        <dbReference type="Proteomes" id="UP001642483"/>
    </source>
</evidence>
<dbReference type="SUPFAM" id="SSF50729">
    <property type="entry name" value="PH domain-like"/>
    <property type="match status" value="1"/>
</dbReference>
<feature type="region of interest" description="Disordered" evidence="3">
    <location>
        <begin position="684"/>
        <end position="772"/>
    </location>
</feature>
<keyword evidence="7" id="KW-1185">Reference proteome</keyword>
<dbReference type="PROSITE" id="PS50009">
    <property type="entry name" value="RASGEF_CAT"/>
    <property type="match status" value="1"/>
</dbReference>
<dbReference type="PANTHER" id="PTHR23113">
    <property type="entry name" value="GUANINE NUCLEOTIDE EXCHANGE FACTOR"/>
    <property type="match status" value="1"/>
</dbReference>
<dbReference type="Gene3D" id="2.30.29.30">
    <property type="entry name" value="Pleckstrin-homology domain (PH domain)/Phosphotyrosine-binding domain (PTB)"/>
    <property type="match status" value="1"/>
</dbReference>
<evidence type="ECO:0000256" key="2">
    <source>
        <dbReference type="PROSITE-ProRule" id="PRU00168"/>
    </source>
</evidence>
<feature type="compositionally biased region" description="Low complexity" evidence="3">
    <location>
        <begin position="865"/>
        <end position="899"/>
    </location>
</feature>
<reference evidence="6 7" key="1">
    <citation type="submission" date="2024-02" db="EMBL/GenBank/DDBJ databases">
        <authorList>
            <person name="Daric V."/>
            <person name="Darras S."/>
        </authorList>
    </citation>
    <scope>NUCLEOTIDE SEQUENCE [LARGE SCALE GENOMIC DNA]</scope>
</reference>
<dbReference type="SUPFAM" id="SSF48366">
    <property type="entry name" value="Ras GEF"/>
    <property type="match status" value="1"/>
</dbReference>
<evidence type="ECO:0008006" key="8">
    <source>
        <dbReference type="Google" id="ProtNLM"/>
    </source>
</evidence>
<feature type="region of interest" description="Disordered" evidence="3">
    <location>
        <begin position="202"/>
        <end position="395"/>
    </location>
</feature>
<feature type="domain" description="PH" evidence="4">
    <location>
        <begin position="922"/>
        <end position="1034"/>
    </location>
</feature>
<dbReference type="Gene3D" id="1.10.840.10">
    <property type="entry name" value="Ras guanine-nucleotide exchange factors catalytic domain"/>
    <property type="match status" value="1"/>
</dbReference>
<dbReference type="Pfam" id="PF00617">
    <property type="entry name" value="RasGEF"/>
    <property type="match status" value="1"/>
</dbReference>
<dbReference type="InterPro" id="IPR001895">
    <property type="entry name" value="RASGEF_cat_dom"/>
</dbReference>
<dbReference type="SMART" id="SM00147">
    <property type="entry name" value="RasGEF"/>
    <property type="match status" value="1"/>
</dbReference>
<evidence type="ECO:0000259" key="5">
    <source>
        <dbReference type="PROSITE" id="PS50009"/>
    </source>
</evidence>
<dbReference type="InterPro" id="IPR036964">
    <property type="entry name" value="RASGEF_cat_dom_sf"/>
</dbReference>
<feature type="compositionally biased region" description="Polar residues" evidence="3">
    <location>
        <begin position="254"/>
        <end position="275"/>
    </location>
</feature>
<protein>
    <recommendedName>
        <fullName evidence="8">Ras-specific guanine nucleotide-releasing factor RalGPS1</fullName>
    </recommendedName>
</protein>
<dbReference type="EMBL" id="CAWYQH010000002">
    <property type="protein sequence ID" value="CAK8673038.1"/>
    <property type="molecule type" value="Genomic_DNA"/>
</dbReference>
<dbReference type="CDD" id="cd00155">
    <property type="entry name" value="RasGEF"/>
    <property type="match status" value="1"/>
</dbReference>
<keyword evidence="1 2" id="KW-0344">Guanine-nucleotide releasing factor</keyword>
<dbReference type="PROSITE" id="PS50003">
    <property type="entry name" value="PH_DOMAIN"/>
    <property type="match status" value="1"/>
</dbReference>
<dbReference type="InterPro" id="IPR008937">
    <property type="entry name" value="Ras-like_GEF"/>
</dbReference>
<dbReference type="CDD" id="cd13310">
    <property type="entry name" value="PH_RalGPS1_2"/>
    <property type="match status" value="1"/>
</dbReference>
<name>A0ABP0F4S4_CLALP</name>
<feature type="compositionally biased region" description="Basic residues" evidence="3">
    <location>
        <begin position="375"/>
        <end position="389"/>
    </location>
</feature>
<accession>A0ABP0F4S4</accession>
<evidence type="ECO:0000259" key="4">
    <source>
        <dbReference type="PROSITE" id="PS50003"/>
    </source>
</evidence>
<feature type="compositionally biased region" description="Basic and acidic residues" evidence="3">
    <location>
        <begin position="904"/>
        <end position="914"/>
    </location>
</feature>
<comment type="caution">
    <text evidence="6">The sequence shown here is derived from an EMBL/GenBank/DDBJ whole genome shotgun (WGS) entry which is preliminary data.</text>
</comment>
<evidence type="ECO:0000256" key="1">
    <source>
        <dbReference type="ARBA" id="ARBA00022658"/>
    </source>
</evidence>
<feature type="region of interest" description="Disordered" evidence="3">
    <location>
        <begin position="865"/>
        <end position="914"/>
    </location>
</feature>
<dbReference type="InterPro" id="IPR023578">
    <property type="entry name" value="Ras_GEF_dom_sf"/>
</dbReference>
<sequence length="1049" mass="117528">MSVNLSFSANDEDFTARGAMERQAAVTRILVKALPEDILRSSPFSSRSLNVPSPIRRSSDGNINGTVGKHSTEKLNSPSHFHRSGTCSEFSNPYNSQIDPKHNPYRSVTSSITCSKHVTPRKDYHNSVLKNKSEPISGCNSPALTVVVKSPSADSLTRDRHCVEKGDENCIPQDIPVKHSSNCNNATPKAGGFGVVHHIRRKSSAPGAYNQTDSESSQEKSRSLPRNSIPPPPESPGRVNFTSSGFRPRKFRFASTSGALSQQDPSLNSSVTETEVTSEKKANGVSLSFSDPFPKRKSGSVDVKRSKSLLGKSPGFRKKSPTLARKSSPYRDLEASSTAKESTDRGLSQLPPKSPTASRLSADAISGLTPNSQVRQHKRHKSQQGKLKSKSSSSWIPVQEMMTNHNYEGYYHDDSSSEDTAYTETDGNRVPRMKSFDAVVFDVLKVSPEEFAKQLTLLDFPVFCAILPDEISTCGWTKKNKRKLSPHVVAMTRRFNHTSFWVIREILNAKTLKIRAEVLIHFIKIAKKLVELNNLHSLMAVIQSLNSSSIFRLTKTWALVNKHHKTTFDRLLSLVKEDDNRWELRSHMESIRLPCIPFLGMYLSDVMYINSAHPDTGGLESHERTNKMNNILRVISEFQQSNYDHLQEQPHIKNYLNSVKYIEELQKFLEEDNYKLSLRIEPTTTSSGFQTPEKKPSRAKDDFSAGKPSKAENALSRHTSQTPPAPQKFVPGHRKSRSLGREFAYTNAAPNNRPKSDASKVQKRRSMCGRTRQRDNTVWYISPSRLRQNERRLRFVHTSLLRHHYVMREVHAFCYVICVIRLSRSISLLHHNMFLCSGSLPRSSVPSSTTPVTSLLDDSIIATPSSLASSSSSTTRMSVTGGNSGSIGSSRSNSGSEFSGEQDETSRHSSDRTSDLPINCQTCTFEGCLKRKCVLKLGKKPAVSSWTKYWISICGTELVYFAAKGLRAQERHHFKTRPCKVVPILGWLLLYSNNPTRLDCFQLNNPESGNNYRFQCESRDVALVWINNLKQAIKGYPQPEQDLINLDDT</sequence>
<dbReference type="InterPro" id="IPR011993">
    <property type="entry name" value="PH-like_dom_sf"/>
</dbReference>
<gene>
    <name evidence="6" type="ORF">CVLEPA_LOCUS2826</name>
</gene>